<keyword evidence="2" id="KW-1185">Reference proteome</keyword>
<comment type="caution">
    <text evidence="1">The sequence shown here is derived from an EMBL/GenBank/DDBJ whole genome shotgun (WGS) entry which is preliminary data.</text>
</comment>
<name>A0A5C7ESI4_9PROT</name>
<proteinExistence type="predicted"/>
<protein>
    <submittedName>
        <fullName evidence="1">Uncharacterized protein</fullName>
    </submittedName>
</protein>
<reference evidence="1 2" key="1">
    <citation type="submission" date="2019-08" db="EMBL/GenBank/DDBJ databases">
        <title>Pelomicrobium methylotrophicum gen. nov., sp. nov. a moderately thermophilic, facultatively anaerobic, lithoautotrophic and methylotrophic bacterium isolated from a terrestrial mud volcano.</title>
        <authorList>
            <person name="Slobodkina G.B."/>
            <person name="Merkel A.Y."/>
            <person name="Slobodkin A.I."/>
        </authorList>
    </citation>
    <scope>NUCLEOTIDE SEQUENCE [LARGE SCALE GENOMIC DNA]</scope>
    <source>
        <strain evidence="1 2">SM250</strain>
    </source>
</reference>
<dbReference type="InParanoid" id="A0A5C7ESI4"/>
<evidence type="ECO:0000313" key="2">
    <source>
        <dbReference type="Proteomes" id="UP000321201"/>
    </source>
</evidence>
<gene>
    <name evidence="1" type="ORF">FR698_09820</name>
</gene>
<organism evidence="1 2">
    <name type="scientific">Pelomicrobium methylotrophicum</name>
    <dbReference type="NCBI Taxonomy" id="2602750"/>
    <lineage>
        <taxon>Bacteria</taxon>
        <taxon>Pseudomonadati</taxon>
        <taxon>Pseudomonadota</taxon>
        <taxon>Hydrogenophilia</taxon>
        <taxon>Hydrogenophilia incertae sedis</taxon>
        <taxon>Pelomicrobium</taxon>
    </lineage>
</organism>
<evidence type="ECO:0000313" key="1">
    <source>
        <dbReference type="EMBL" id="TXF11627.1"/>
    </source>
</evidence>
<sequence length="70" mass="7574">MKKKIQAAREVVEAVGRAAICAMPVGPGGETPDFRPDEVLERVKNALNEDEPEFLYGLAVILGEHEAPEA</sequence>
<accession>A0A5C7ESI4</accession>
<dbReference type="EMBL" id="VPFL01000012">
    <property type="protein sequence ID" value="TXF11627.1"/>
    <property type="molecule type" value="Genomic_DNA"/>
</dbReference>
<dbReference type="Proteomes" id="UP000321201">
    <property type="component" value="Unassembled WGS sequence"/>
</dbReference>
<dbReference type="RefSeq" id="WP_147800026.1">
    <property type="nucleotide sequence ID" value="NZ_VPFL01000012.1"/>
</dbReference>
<dbReference type="AlphaFoldDB" id="A0A5C7ESI4"/>